<evidence type="ECO:0000313" key="1">
    <source>
        <dbReference type="EMBL" id="KIO01651.1"/>
    </source>
</evidence>
<reference evidence="2" key="2">
    <citation type="submission" date="2015-01" db="EMBL/GenBank/DDBJ databases">
        <title>Evolutionary Origins and Diversification of the Mycorrhizal Mutualists.</title>
        <authorList>
            <consortium name="DOE Joint Genome Institute"/>
            <consortium name="Mycorrhizal Genomics Consortium"/>
            <person name="Kohler A."/>
            <person name="Kuo A."/>
            <person name="Nagy L.G."/>
            <person name="Floudas D."/>
            <person name="Copeland A."/>
            <person name="Barry K.W."/>
            <person name="Cichocki N."/>
            <person name="Veneault-Fourrey C."/>
            <person name="LaButti K."/>
            <person name="Lindquist E.A."/>
            <person name="Lipzen A."/>
            <person name="Lundell T."/>
            <person name="Morin E."/>
            <person name="Murat C."/>
            <person name="Riley R."/>
            <person name="Ohm R."/>
            <person name="Sun H."/>
            <person name="Tunlid A."/>
            <person name="Henrissat B."/>
            <person name="Grigoriev I.V."/>
            <person name="Hibbett D.S."/>
            <person name="Martin F."/>
        </authorList>
    </citation>
    <scope>NUCLEOTIDE SEQUENCE [LARGE SCALE GENOMIC DNA]</scope>
    <source>
        <strain evidence="2">Marx 270</strain>
    </source>
</reference>
<sequence length="97" mass="10841">MYMKNGDYGRAIPLIERARSLAPKDKQCPPLVTISLIFGWSFNEPDIVAQQQLCETLYAEERAAEAVEILLNIIGTSDEEILRSKSTADWITGPLCL</sequence>
<accession>A0A0C3P2D8</accession>
<dbReference type="Proteomes" id="UP000054217">
    <property type="component" value="Unassembled WGS sequence"/>
</dbReference>
<evidence type="ECO:0000313" key="2">
    <source>
        <dbReference type="Proteomes" id="UP000054217"/>
    </source>
</evidence>
<dbReference type="EMBL" id="KN831987">
    <property type="protein sequence ID" value="KIO01651.1"/>
    <property type="molecule type" value="Genomic_DNA"/>
</dbReference>
<dbReference type="OrthoDB" id="2701460at2759"/>
<keyword evidence="2" id="KW-1185">Reference proteome</keyword>
<proteinExistence type="predicted"/>
<name>A0A0C3P2D8_PISTI</name>
<reference evidence="1 2" key="1">
    <citation type="submission" date="2014-04" db="EMBL/GenBank/DDBJ databases">
        <authorList>
            <consortium name="DOE Joint Genome Institute"/>
            <person name="Kuo A."/>
            <person name="Kohler A."/>
            <person name="Costa M.D."/>
            <person name="Nagy L.G."/>
            <person name="Floudas D."/>
            <person name="Copeland A."/>
            <person name="Barry K.W."/>
            <person name="Cichocki N."/>
            <person name="Veneault-Fourrey C."/>
            <person name="LaButti K."/>
            <person name="Lindquist E.A."/>
            <person name="Lipzen A."/>
            <person name="Lundell T."/>
            <person name="Morin E."/>
            <person name="Murat C."/>
            <person name="Sun H."/>
            <person name="Tunlid A."/>
            <person name="Henrissat B."/>
            <person name="Grigoriev I.V."/>
            <person name="Hibbett D.S."/>
            <person name="Martin F."/>
            <person name="Nordberg H.P."/>
            <person name="Cantor M.N."/>
            <person name="Hua S.X."/>
        </authorList>
    </citation>
    <scope>NUCLEOTIDE SEQUENCE [LARGE SCALE GENOMIC DNA]</scope>
    <source>
        <strain evidence="1 2">Marx 270</strain>
    </source>
</reference>
<protein>
    <submittedName>
        <fullName evidence="1">Uncharacterized protein</fullName>
    </submittedName>
</protein>
<organism evidence="1 2">
    <name type="scientific">Pisolithus tinctorius Marx 270</name>
    <dbReference type="NCBI Taxonomy" id="870435"/>
    <lineage>
        <taxon>Eukaryota</taxon>
        <taxon>Fungi</taxon>
        <taxon>Dikarya</taxon>
        <taxon>Basidiomycota</taxon>
        <taxon>Agaricomycotina</taxon>
        <taxon>Agaricomycetes</taxon>
        <taxon>Agaricomycetidae</taxon>
        <taxon>Boletales</taxon>
        <taxon>Sclerodermatineae</taxon>
        <taxon>Pisolithaceae</taxon>
        <taxon>Pisolithus</taxon>
    </lineage>
</organism>
<gene>
    <name evidence="1" type="ORF">M404DRAFT_729448</name>
</gene>
<dbReference type="InParanoid" id="A0A0C3P2D8"/>
<dbReference type="HOGENOM" id="CLU_162167_0_0_1"/>
<dbReference type="AlphaFoldDB" id="A0A0C3P2D8"/>